<evidence type="ECO:0000313" key="1">
    <source>
        <dbReference type="EMBL" id="KAI3701458.1"/>
    </source>
</evidence>
<reference evidence="2" key="1">
    <citation type="journal article" date="2022" name="Mol. Ecol. Resour.">
        <title>The genomes of chicory, endive, great burdock and yacon provide insights into Asteraceae palaeo-polyploidization history and plant inulin production.</title>
        <authorList>
            <person name="Fan W."/>
            <person name="Wang S."/>
            <person name="Wang H."/>
            <person name="Wang A."/>
            <person name="Jiang F."/>
            <person name="Liu H."/>
            <person name="Zhao H."/>
            <person name="Xu D."/>
            <person name="Zhang Y."/>
        </authorList>
    </citation>
    <scope>NUCLEOTIDE SEQUENCE [LARGE SCALE GENOMIC DNA]</scope>
    <source>
        <strain evidence="2">cv. Niubang</strain>
    </source>
</reference>
<dbReference type="EMBL" id="CM042055">
    <property type="protein sequence ID" value="KAI3701458.1"/>
    <property type="molecule type" value="Genomic_DNA"/>
</dbReference>
<accession>A0ACB8ZUY4</accession>
<evidence type="ECO:0000313" key="2">
    <source>
        <dbReference type="Proteomes" id="UP001055879"/>
    </source>
</evidence>
<comment type="caution">
    <text evidence="1">The sequence shown here is derived from an EMBL/GenBank/DDBJ whole genome shotgun (WGS) entry which is preliminary data.</text>
</comment>
<protein>
    <submittedName>
        <fullName evidence="1">Uncharacterized protein</fullName>
    </submittedName>
</protein>
<proteinExistence type="predicted"/>
<sequence length="171" mass="20752">MMFKKTKKFFKRSFQTVKSYFSEGYQRLPRTPSYNSCHRTSFRLENIYSEFIDQLEVVDRIMATTWEKNADSLKNKKPSLLIDHQEVNRRKQQKHEEMSSRERDEKRCLMTRRLKELEIADRDNVDHVLDIQEIMHCYSLLTCPAYCEMVEKFLSEMYSEIFNPRRTSIRV</sequence>
<dbReference type="Proteomes" id="UP001055879">
    <property type="component" value="Linkage Group LG09"/>
</dbReference>
<reference evidence="1 2" key="2">
    <citation type="journal article" date="2022" name="Mol. Ecol. Resour.">
        <title>The genomes of chicory, endive, great burdock and yacon provide insights into Asteraceae paleo-polyploidization history and plant inulin production.</title>
        <authorList>
            <person name="Fan W."/>
            <person name="Wang S."/>
            <person name="Wang H."/>
            <person name="Wang A."/>
            <person name="Jiang F."/>
            <person name="Liu H."/>
            <person name="Zhao H."/>
            <person name="Xu D."/>
            <person name="Zhang Y."/>
        </authorList>
    </citation>
    <scope>NUCLEOTIDE SEQUENCE [LARGE SCALE GENOMIC DNA]</scope>
    <source>
        <strain evidence="2">cv. Niubang</strain>
    </source>
</reference>
<keyword evidence="2" id="KW-1185">Reference proteome</keyword>
<gene>
    <name evidence="1" type="ORF">L6452_26550</name>
</gene>
<name>A0ACB8ZUY4_ARCLA</name>
<organism evidence="1 2">
    <name type="scientific">Arctium lappa</name>
    <name type="common">Greater burdock</name>
    <name type="synonym">Lappa major</name>
    <dbReference type="NCBI Taxonomy" id="4217"/>
    <lineage>
        <taxon>Eukaryota</taxon>
        <taxon>Viridiplantae</taxon>
        <taxon>Streptophyta</taxon>
        <taxon>Embryophyta</taxon>
        <taxon>Tracheophyta</taxon>
        <taxon>Spermatophyta</taxon>
        <taxon>Magnoliopsida</taxon>
        <taxon>eudicotyledons</taxon>
        <taxon>Gunneridae</taxon>
        <taxon>Pentapetalae</taxon>
        <taxon>asterids</taxon>
        <taxon>campanulids</taxon>
        <taxon>Asterales</taxon>
        <taxon>Asteraceae</taxon>
        <taxon>Carduoideae</taxon>
        <taxon>Cardueae</taxon>
        <taxon>Arctiinae</taxon>
        <taxon>Arctium</taxon>
    </lineage>
</organism>